<keyword evidence="2" id="KW-1185">Reference proteome</keyword>
<organism evidence="1 2">
    <name type="scientific">Nitrosovibrio tenuis</name>
    <dbReference type="NCBI Taxonomy" id="1233"/>
    <lineage>
        <taxon>Bacteria</taxon>
        <taxon>Pseudomonadati</taxon>
        <taxon>Pseudomonadota</taxon>
        <taxon>Betaproteobacteria</taxon>
        <taxon>Nitrosomonadales</taxon>
        <taxon>Nitrosomonadaceae</taxon>
        <taxon>Nitrosovibrio</taxon>
    </lineage>
</organism>
<dbReference type="CDD" id="cd15482">
    <property type="entry name" value="Sialidase_non-viral"/>
    <property type="match status" value="1"/>
</dbReference>
<protein>
    <recommendedName>
        <fullName evidence="3">BNR repeat-like domain-containing protein</fullName>
    </recommendedName>
</protein>
<dbReference type="Gene3D" id="2.120.10.10">
    <property type="match status" value="2"/>
</dbReference>
<dbReference type="STRING" id="1233.SAMN05216387_103214"/>
<evidence type="ECO:0000313" key="2">
    <source>
        <dbReference type="Proteomes" id="UP000198620"/>
    </source>
</evidence>
<dbReference type="AlphaFoldDB" id="A0A1H7KFP3"/>
<accession>A0A1H7KFP3</accession>
<reference evidence="1 2" key="1">
    <citation type="submission" date="2016-10" db="EMBL/GenBank/DDBJ databases">
        <authorList>
            <person name="de Groot N.N."/>
        </authorList>
    </citation>
    <scope>NUCLEOTIDE SEQUENCE [LARGE SCALE GENOMIC DNA]</scope>
    <source>
        <strain evidence="1 2">Nv1</strain>
    </source>
</reference>
<dbReference type="InterPro" id="IPR036278">
    <property type="entry name" value="Sialidase_sf"/>
</dbReference>
<sequence>MERSALIHHKVTANRLRRCLSLSYRQLLGCLLLIVAMAFSTASYSDHDRLTAGKADYSHYPRGGGLAVTAAFGPDGRLWRIVPEKRHVYVDYSTDLGKTFSVPVRVNNEPQRIKVSGENRPGITVDRSGKIYVTFAAEATQPIAQYFSVSSDDGQSFSAPVPLSDQASGANSFEGRLALSPSGKLYSFWLDERDRTDWRQPGNAIYFATIDGQGGVNLVNRKLSGTVCECCRMAVSFDNEDLPVLLARLIYPGDIRDHGLIRVRNNGEAPLAWRVTFDQWELKGCPEHGPAISISTDDRYHISWFTQGSARQGLFYAYSSDRGQHFSSPVPFGMPGRLPSHPDILAQGRHVVLTWTEFDGDKTYLIVMQSSDGGQTWLQPQTIAESKASTDFPFLLGSSKGVFVSWNSKKEGYRLIRIDPIVLSQAN</sequence>
<gene>
    <name evidence="1" type="ORF">SAMN05216387_103214</name>
</gene>
<dbReference type="SUPFAM" id="SSF50939">
    <property type="entry name" value="Sialidases"/>
    <property type="match status" value="1"/>
</dbReference>
<dbReference type="EMBL" id="FOBH01000003">
    <property type="protein sequence ID" value="SEK85671.1"/>
    <property type="molecule type" value="Genomic_DNA"/>
</dbReference>
<evidence type="ECO:0000313" key="1">
    <source>
        <dbReference type="EMBL" id="SEK85671.1"/>
    </source>
</evidence>
<evidence type="ECO:0008006" key="3">
    <source>
        <dbReference type="Google" id="ProtNLM"/>
    </source>
</evidence>
<dbReference type="Proteomes" id="UP000198620">
    <property type="component" value="Unassembled WGS sequence"/>
</dbReference>
<name>A0A1H7KFP3_9PROT</name>
<proteinExistence type="predicted"/>